<proteinExistence type="predicted"/>
<reference evidence="7" key="1">
    <citation type="journal article" date="2016" name="Front. Microbiol.">
        <title>Molecular Keys to the Janthinobacterium and Duganella spp. Interaction with the Plant Pathogen Fusarium graminearum.</title>
        <authorList>
            <person name="Haack F.S."/>
            <person name="Poehlein A."/>
            <person name="Kroger C."/>
            <person name="Voigt C.A."/>
            <person name="Piepenbring M."/>
            <person name="Bode H.B."/>
            <person name="Daniel R."/>
            <person name="Schafer W."/>
            <person name="Streit W.R."/>
        </authorList>
    </citation>
    <scope>NUCLEOTIDE SEQUENCE [LARGE SCALE GENOMIC DNA]</scope>
    <source>
        <strain evidence="7">T54</strain>
    </source>
</reference>
<evidence type="ECO:0000313" key="6">
    <source>
        <dbReference type="EMBL" id="OEZ96018.1"/>
    </source>
</evidence>
<dbReference type="OrthoDB" id="122062at2"/>
<dbReference type="GO" id="GO:0051119">
    <property type="term" value="F:sugar transmembrane transporter activity"/>
    <property type="evidence" value="ECO:0007669"/>
    <property type="project" value="InterPro"/>
</dbReference>
<dbReference type="Pfam" id="PF04193">
    <property type="entry name" value="PQ-loop"/>
    <property type="match status" value="1"/>
</dbReference>
<dbReference type="InterPro" id="IPR047662">
    <property type="entry name" value="SemiSWEET"/>
</dbReference>
<keyword evidence="3 5" id="KW-1133">Transmembrane helix</keyword>
<feature type="transmembrane region" description="Helical" evidence="5">
    <location>
        <begin position="40"/>
        <end position="57"/>
    </location>
</feature>
<keyword evidence="4 5" id="KW-0472">Membrane</keyword>
<evidence type="ECO:0000256" key="5">
    <source>
        <dbReference type="SAM" id="Phobius"/>
    </source>
</evidence>
<dbReference type="NCBIfam" id="NF037968">
    <property type="entry name" value="SemiSWEET_2"/>
    <property type="match status" value="1"/>
</dbReference>
<organism evidence="6 7">
    <name type="scientific">Duganella phyllosphaerae</name>
    <dbReference type="NCBI Taxonomy" id="762836"/>
    <lineage>
        <taxon>Bacteria</taxon>
        <taxon>Pseudomonadati</taxon>
        <taxon>Pseudomonadota</taxon>
        <taxon>Betaproteobacteria</taxon>
        <taxon>Burkholderiales</taxon>
        <taxon>Oxalobacteraceae</taxon>
        <taxon>Telluria group</taxon>
        <taxon>Duganella</taxon>
    </lineage>
</organism>
<evidence type="ECO:0000256" key="1">
    <source>
        <dbReference type="ARBA" id="ARBA00004141"/>
    </source>
</evidence>
<dbReference type="EMBL" id="LROM01000115">
    <property type="protein sequence ID" value="OEZ96018.1"/>
    <property type="molecule type" value="Genomic_DNA"/>
</dbReference>
<evidence type="ECO:0000256" key="2">
    <source>
        <dbReference type="ARBA" id="ARBA00022692"/>
    </source>
</evidence>
<gene>
    <name evidence="6" type="ORF">DUPY_41210</name>
</gene>
<comment type="caution">
    <text evidence="6">The sequence shown here is derived from an EMBL/GenBank/DDBJ whole genome shotgun (WGS) entry which is preliminary data.</text>
</comment>
<feature type="transmembrane region" description="Helical" evidence="5">
    <location>
        <begin position="63"/>
        <end position="84"/>
    </location>
</feature>
<dbReference type="InterPro" id="IPR006603">
    <property type="entry name" value="PQ-loop_rpt"/>
</dbReference>
<evidence type="ECO:0000256" key="3">
    <source>
        <dbReference type="ARBA" id="ARBA00022989"/>
    </source>
</evidence>
<dbReference type="Gene3D" id="1.20.1280.290">
    <property type="match status" value="1"/>
</dbReference>
<accession>A0A1E7WDI6</accession>
<name>A0A1E7WDI6_9BURK</name>
<dbReference type="RefSeq" id="WP_070250686.1">
    <property type="nucleotide sequence ID" value="NZ_LROM01000115.1"/>
</dbReference>
<dbReference type="PATRIC" id="fig|762836.4.peg.4248"/>
<comment type="subcellular location">
    <subcellularLocation>
        <location evidence="1">Membrane</location>
        <topology evidence="1">Multi-pass membrane protein</topology>
    </subcellularLocation>
</comment>
<dbReference type="Proteomes" id="UP000175989">
    <property type="component" value="Unassembled WGS sequence"/>
</dbReference>
<dbReference type="GO" id="GO:0016020">
    <property type="term" value="C:membrane"/>
    <property type="evidence" value="ECO:0007669"/>
    <property type="project" value="UniProtKB-SubCell"/>
</dbReference>
<protein>
    <submittedName>
        <fullName evidence="6">PQ loop repeat protein</fullName>
    </submittedName>
</protein>
<keyword evidence="7" id="KW-1185">Reference proteome</keyword>
<dbReference type="AlphaFoldDB" id="A0A1E7WDI6"/>
<keyword evidence="2 5" id="KW-0812">Transmembrane</keyword>
<evidence type="ECO:0000313" key="7">
    <source>
        <dbReference type="Proteomes" id="UP000175989"/>
    </source>
</evidence>
<sequence>MRFDATLLGLIAAFCTTVAFIPQVLLIWRRKSAAGVSTGMYCVFCFGVLLWLIYGVIIEAWPIAINNGITLVLACSVLVMKWAYRNNP</sequence>
<feature type="transmembrane region" description="Helical" evidence="5">
    <location>
        <begin position="6"/>
        <end position="28"/>
    </location>
</feature>
<evidence type="ECO:0000256" key="4">
    <source>
        <dbReference type="ARBA" id="ARBA00023136"/>
    </source>
</evidence>